<feature type="region of interest" description="Disordered" evidence="1">
    <location>
        <begin position="179"/>
        <end position="216"/>
    </location>
</feature>
<protein>
    <submittedName>
        <fullName evidence="2">Uncharacterized protein</fullName>
    </submittedName>
</protein>
<keyword evidence="3" id="KW-1185">Reference proteome</keyword>
<feature type="compositionally biased region" description="Basic residues" evidence="1">
    <location>
        <begin position="189"/>
        <end position="205"/>
    </location>
</feature>
<dbReference type="AlphaFoldDB" id="A0A1V9ZAH4"/>
<comment type="caution">
    <text evidence="2">The sequence shown here is derived from an EMBL/GenBank/DDBJ whole genome shotgun (WGS) entry which is preliminary data.</text>
</comment>
<name>A0A1V9ZAH4_ACHHY</name>
<accession>A0A1V9ZAH4</accession>
<organism evidence="2 3">
    <name type="scientific">Achlya hypogyna</name>
    <name type="common">Oomycete</name>
    <name type="synonym">Protoachlya hypogyna</name>
    <dbReference type="NCBI Taxonomy" id="1202772"/>
    <lineage>
        <taxon>Eukaryota</taxon>
        <taxon>Sar</taxon>
        <taxon>Stramenopiles</taxon>
        <taxon>Oomycota</taxon>
        <taxon>Saprolegniomycetes</taxon>
        <taxon>Saprolegniales</taxon>
        <taxon>Achlyaceae</taxon>
        <taxon>Achlya</taxon>
    </lineage>
</organism>
<evidence type="ECO:0000313" key="3">
    <source>
        <dbReference type="Proteomes" id="UP000243579"/>
    </source>
</evidence>
<gene>
    <name evidence="2" type="ORF">ACHHYP_00628</name>
</gene>
<dbReference type="EMBL" id="JNBR01000341">
    <property type="protein sequence ID" value="OQR94993.1"/>
    <property type="molecule type" value="Genomic_DNA"/>
</dbReference>
<dbReference type="OrthoDB" id="76009at2759"/>
<evidence type="ECO:0000313" key="2">
    <source>
        <dbReference type="EMBL" id="OQR94993.1"/>
    </source>
</evidence>
<proteinExistence type="predicted"/>
<evidence type="ECO:0000256" key="1">
    <source>
        <dbReference type="SAM" id="MobiDB-lite"/>
    </source>
</evidence>
<sequence length="216" mass="23287">MNAFIGSVFDVRDTVSFAQAVPTRWMVWLRPTVDAIVLTACVGSPLKCFEKNLRVPELTVHQMHELGVRGDLDMFAAPFKAALGSRTNVALSTESNGSVSVDITYLFGASLLRRGQFVFDAAEGQLMPEAAFALLLAVHGNTNESPDEAQTRRARRVALMQPVVTSVPLSFDTPAAPAESLAPAATSHPLKRKALPMGARRRAARGVKLVQSDDEA</sequence>
<dbReference type="Proteomes" id="UP000243579">
    <property type="component" value="Unassembled WGS sequence"/>
</dbReference>
<reference evidence="2 3" key="1">
    <citation type="journal article" date="2014" name="Genome Biol. Evol.">
        <title>The secreted proteins of Achlya hypogyna and Thraustotheca clavata identify the ancestral oomycete secretome and reveal gene acquisitions by horizontal gene transfer.</title>
        <authorList>
            <person name="Misner I."/>
            <person name="Blouin N."/>
            <person name="Leonard G."/>
            <person name="Richards T.A."/>
            <person name="Lane C.E."/>
        </authorList>
    </citation>
    <scope>NUCLEOTIDE SEQUENCE [LARGE SCALE GENOMIC DNA]</scope>
    <source>
        <strain evidence="2 3">ATCC 48635</strain>
    </source>
</reference>